<evidence type="ECO:0000313" key="2">
    <source>
        <dbReference type="Proteomes" id="UP000198785"/>
    </source>
</evidence>
<gene>
    <name evidence="1" type="ORF">SAMN05660206_102268</name>
</gene>
<reference evidence="1 2" key="1">
    <citation type="submission" date="2016-10" db="EMBL/GenBank/DDBJ databases">
        <authorList>
            <person name="de Groot N.N."/>
        </authorList>
    </citation>
    <scope>NUCLEOTIDE SEQUENCE [LARGE SCALE GENOMIC DNA]</scope>
    <source>
        <strain evidence="1 2">DSM 22789</strain>
    </source>
</reference>
<dbReference type="EMBL" id="FOZZ01000002">
    <property type="protein sequence ID" value="SFS50180.1"/>
    <property type="molecule type" value="Genomic_DNA"/>
</dbReference>
<dbReference type="Proteomes" id="UP000198785">
    <property type="component" value="Unassembled WGS sequence"/>
</dbReference>
<sequence length="38" mass="4410">MSFEKEKENTQKEIYPQSAYFSIKKACKKGRKIASPNT</sequence>
<keyword evidence="2" id="KW-1185">Reference proteome</keyword>
<evidence type="ECO:0000313" key="1">
    <source>
        <dbReference type="EMBL" id="SFS50180.1"/>
    </source>
</evidence>
<organism evidence="1 2">
    <name type="scientific">Sphingobacterium wenxiniae</name>
    <dbReference type="NCBI Taxonomy" id="683125"/>
    <lineage>
        <taxon>Bacteria</taxon>
        <taxon>Pseudomonadati</taxon>
        <taxon>Bacteroidota</taxon>
        <taxon>Sphingobacteriia</taxon>
        <taxon>Sphingobacteriales</taxon>
        <taxon>Sphingobacteriaceae</taxon>
        <taxon>Sphingobacterium</taxon>
    </lineage>
</organism>
<accession>A0A1I6QD31</accession>
<dbReference type="STRING" id="683125.SAMN05660206_102268"/>
<protein>
    <submittedName>
        <fullName evidence="1">Uncharacterized protein</fullName>
    </submittedName>
</protein>
<proteinExistence type="predicted"/>
<dbReference type="AlphaFoldDB" id="A0A1I6QD31"/>
<name>A0A1I6QD31_9SPHI</name>